<feature type="domain" description="GAF" evidence="2">
    <location>
        <begin position="42"/>
        <end position="187"/>
    </location>
</feature>
<dbReference type="PANTHER" id="PTHR43156">
    <property type="entry name" value="STAGE II SPORULATION PROTEIN E-RELATED"/>
    <property type="match status" value="1"/>
</dbReference>
<dbReference type="SMART" id="SM00331">
    <property type="entry name" value="PP2C_SIG"/>
    <property type="match status" value="1"/>
</dbReference>
<evidence type="ECO:0000259" key="2">
    <source>
        <dbReference type="SMART" id="SM00065"/>
    </source>
</evidence>
<feature type="domain" description="PPM-type phosphatase" evidence="3">
    <location>
        <begin position="204"/>
        <end position="417"/>
    </location>
</feature>
<evidence type="ECO:0000313" key="4">
    <source>
        <dbReference type="EMBL" id="MCP2274137.1"/>
    </source>
</evidence>
<dbReference type="InterPro" id="IPR029016">
    <property type="entry name" value="GAF-like_dom_sf"/>
</dbReference>
<dbReference type="Gene3D" id="3.30.450.40">
    <property type="match status" value="1"/>
</dbReference>
<dbReference type="Pfam" id="PF13185">
    <property type="entry name" value="GAF_2"/>
    <property type="match status" value="1"/>
</dbReference>
<name>A0ABT1IN95_9PSEU</name>
<accession>A0ABT1IN95</accession>
<reference evidence="4 5" key="1">
    <citation type="submission" date="2022-06" db="EMBL/GenBank/DDBJ databases">
        <title>Genomic Encyclopedia of Archaeal and Bacterial Type Strains, Phase II (KMG-II): from individual species to whole genera.</title>
        <authorList>
            <person name="Goeker M."/>
        </authorList>
    </citation>
    <scope>NUCLEOTIDE SEQUENCE [LARGE SCALE GENOMIC DNA]</scope>
    <source>
        <strain evidence="4 5">DSM 44255</strain>
    </source>
</reference>
<dbReference type="Proteomes" id="UP001205185">
    <property type="component" value="Unassembled WGS sequence"/>
</dbReference>
<proteinExistence type="predicted"/>
<evidence type="ECO:0000256" key="1">
    <source>
        <dbReference type="ARBA" id="ARBA00022801"/>
    </source>
</evidence>
<dbReference type="InterPro" id="IPR052016">
    <property type="entry name" value="Bact_Sigma-Reg"/>
</dbReference>
<dbReference type="InterPro" id="IPR001932">
    <property type="entry name" value="PPM-type_phosphatase-like_dom"/>
</dbReference>
<keyword evidence="1" id="KW-0378">Hydrolase</keyword>
<dbReference type="Pfam" id="PF07228">
    <property type="entry name" value="SpoIIE"/>
    <property type="match status" value="1"/>
</dbReference>
<evidence type="ECO:0000313" key="5">
    <source>
        <dbReference type="Proteomes" id="UP001205185"/>
    </source>
</evidence>
<dbReference type="EMBL" id="JAMTCO010000021">
    <property type="protein sequence ID" value="MCP2274137.1"/>
    <property type="molecule type" value="Genomic_DNA"/>
</dbReference>
<dbReference type="PANTHER" id="PTHR43156:SF2">
    <property type="entry name" value="STAGE II SPORULATION PROTEIN E"/>
    <property type="match status" value="1"/>
</dbReference>
<dbReference type="SUPFAM" id="SSF55781">
    <property type="entry name" value="GAF domain-like"/>
    <property type="match status" value="1"/>
</dbReference>
<evidence type="ECO:0000259" key="3">
    <source>
        <dbReference type="SMART" id="SM00331"/>
    </source>
</evidence>
<dbReference type="InterPro" id="IPR003018">
    <property type="entry name" value="GAF"/>
</dbReference>
<keyword evidence="5" id="KW-1185">Reference proteome</keyword>
<comment type="caution">
    <text evidence="4">The sequence shown here is derived from an EMBL/GenBank/DDBJ whole genome shotgun (WGS) entry which is preliminary data.</text>
</comment>
<gene>
    <name evidence="4" type="ORF">LV75_006671</name>
</gene>
<organism evidence="4 5">
    <name type="scientific">Actinokineospora diospyrosa</name>
    <dbReference type="NCBI Taxonomy" id="103728"/>
    <lineage>
        <taxon>Bacteria</taxon>
        <taxon>Bacillati</taxon>
        <taxon>Actinomycetota</taxon>
        <taxon>Actinomycetes</taxon>
        <taxon>Pseudonocardiales</taxon>
        <taxon>Pseudonocardiaceae</taxon>
        <taxon>Actinokineospora</taxon>
    </lineage>
</organism>
<dbReference type="InterPro" id="IPR036457">
    <property type="entry name" value="PPM-type-like_dom_sf"/>
</dbReference>
<dbReference type="SMART" id="SM00065">
    <property type="entry name" value="GAF"/>
    <property type="match status" value="1"/>
</dbReference>
<sequence length="420" mass="44897">MIHGASFGRSAVRLRVVSATSSPTDRVSVLEAITDVELRHMELDESLLALLARVRELFEVDTATILLYDATTQRLSVRATLGIEEEIRHGVTIDLGAGFAGRVAATRRPVILDRVDQTTVASPALWRKGLRALLGVPILVREELIGVLHVGSLTVREFTEADTHLLLLVADRVALAIQAETTSAERAATTALQRSLLPTRFPDVAGVSFAARYVPGAVAGLGGDWYDVFQLPSGRVGVVIGDVAGHGLGAAVVMGRLRSALRAYALENDSPAQVLTKLHGKVSHFEQSSMATVAYAVIDLADRTVTVSSAGHPPPVLAVPGRPSVLAAITPDPPVGLGLHSRRPRRDTVLDLPDGAVLAFYTDDLVERRGKALDPFLDRLTEAVTPERPEAVCGRVMDALVDAAPTQDDIALLVARFETR</sequence>
<dbReference type="Gene3D" id="3.60.40.10">
    <property type="entry name" value="PPM-type phosphatase domain"/>
    <property type="match status" value="1"/>
</dbReference>
<protein>
    <submittedName>
        <fullName evidence="4">GAF domain-containing protein</fullName>
    </submittedName>
</protein>